<keyword evidence="3 9" id="KW-0808">Transferase</keyword>
<dbReference type="EMBL" id="JBHRYN010000011">
    <property type="protein sequence ID" value="MFC3701963.1"/>
    <property type="molecule type" value="Genomic_DNA"/>
</dbReference>
<proteinExistence type="inferred from homology"/>
<name>A0ABV7WRN7_9GAMM</name>
<evidence type="ECO:0000256" key="5">
    <source>
        <dbReference type="ARBA" id="ARBA00022985"/>
    </source>
</evidence>
<dbReference type="Pfam" id="PF03279">
    <property type="entry name" value="Lip_A_acyltrans"/>
    <property type="match status" value="1"/>
</dbReference>
<comment type="caution">
    <text evidence="10">The sequence shown here is derived from an EMBL/GenBank/DDBJ whole genome shotgun (WGS) entry which is preliminary data.</text>
</comment>
<comment type="subcellular location">
    <subcellularLocation>
        <location evidence="9">Cell inner membrane</location>
        <topology evidence="9">Single-pass membrane protein</topology>
    </subcellularLocation>
</comment>
<evidence type="ECO:0000256" key="9">
    <source>
        <dbReference type="HAMAP-Rule" id="MF_01942"/>
    </source>
</evidence>
<keyword evidence="11" id="KW-1185">Reference proteome</keyword>
<dbReference type="PANTHER" id="PTHR30606:SF9">
    <property type="entry name" value="LIPID A BIOSYNTHESIS LAUROYLTRANSFERASE"/>
    <property type="match status" value="1"/>
</dbReference>
<dbReference type="InterPro" id="IPR011920">
    <property type="entry name" value="Lipid_A_LpxL_LpxP"/>
</dbReference>
<gene>
    <name evidence="9 10" type="primary">lpxL</name>
    <name evidence="10" type="ORF">ACFOND_09955</name>
</gene>
<keyword evidence="1 9" id="KW-1003">Cell membrane</keyword>
<keyword evidence="8 9" id="KW-0012">Acyltransferase</keyword>
<organism evidence="10 11">
    <name type="scientific">Reinekea marina</name>
    <dbReference type="NCBI Taxonomy" id="1310421"/>
    <lineage>
        <taxon>Bacteria</taxon>
        <taxon>Pseudomonadati</taxon>
        <taxon>Pseudomonadota</taxon>
        <taxon>Gammaproteobacteria</taxon>
        <taxon>Oceanospirillales</taxon>
        <taxon>Saccharospirillaceae</taxon>
        <taxon>Reinekea</taxon>
    </lineage>
</organism>
<dbReference type="PIRSF" id="PIRSF026649">
    <property type="entry name" value="MsbB"/>
    <property type="match status" value="1"/>
</dbReference>
<keyword evidence="7 9" id="KW-0472">Membrane</keyword>
<comment type="pathway">
    <text evidence="9">Glycolipid biosynthesis; KDO(2)-lipid A biosynthesis; KDO(2)-lipid A from CMP-3-deoxy-D-manno-octulosonate and lipid IV(A): step 3/4.</text>
</comment>
<accession>A0ABV7WRN7</accession>
<keyword evidence="4 9" id="KW-0812">Transmembrane</keyword>
<comment type="pathway">
    <text evidence="9">Bacterial outer membrane biogenesis; lipopolysaccharide biosynthesis.</text>
</comment>
<keyword evidence="6 9" id="KW-1133">Transmembrane helix</keyword>
<protein>
    <recommendedName>
        <fullName evidence="9">Lipid A biosynthesis acyltransferase</fullName>
        <ecNumber evidence="9">2.3.1.241</ecNumber>
    </recommendedName>
    <alternativeName>
        <fullName evidence="9">Kdo(2)-lipid IV(A) acyltransferase</fullName>
    </alternativeName>
</protein>
<evidence type="ECO:0000256" key="4">
    <source>
        <dbReference type="ARBA" id="ARBA00022692"/>
    </source>
</evidence>
<evidence type="ECO:0000256" key="1">
    <source>
        <dbReference type="ARBA" id="ARBA00022475"/>
    </source>
</evidence>
<evidence type="ECO:0000256" key="6">
    <source>
        <dbReference type="ARBA" id="ARBA00022989"/>
    </source>
</evidence>
<evidence type="ECO:0000256" key="2">
    <source>
        <dbReference type="ARBA" id="ARBA00022519"/>
    </source>
</evidence>
<sequence>MSLGNVPRPGKQKNSNIVSTYRYRDFLHPRFWPTWLGIGFLQGVARLPFIVQKALAKGLAKLLFKVASSRRKVALTNITLCFPELTRSEQVALTKKTFYSYTLGLIETARAWCIQDSQLKQRVEGIEHLQAAQADPRGVLLLSGHFGPLDIAGVALAKYAQYSVTYRNDDNPLFNYFMVKGRQKFVHRTIARKDMRGLLGAFKRGEIIWYAPDQDYGRKVSVFAPFFGIPTATVTMTGKLASSGNAIVLPLSSYRDDDDQTIVLKFEAPLEIPSGDNVGDAHRVNAWLESCIRRHPDQYLWLHKRFKTRPEGEPSVYK</sequence>
<comment type="similarity">
    <text evidence="9">Belongs to the LpxL/LpxM/LpxP family.</text>
</comment>
<dbReference type="NCBIfam" id="TIGR02207">
    <property type="entry name" value="lipid_A_htrB"/>
    <property type="match status" value="1"/>
</dbReference>
<evidence type="ECO:0000256" key="3">
    <source>
        <dbReference type="ARBA" id="ARBA00022679"/>
    </source>
</evidence>
<evidence type="ECO:0000256" key="8">
    <source>
        <dbReference type="ARBA" id="ARBA00023315"/>
    </source>
</evidence>
<evidence type="ECO:0000313" key="10">
    <source>
        <dbReference type="EMBL" id="MFC3701963.1"/>
    </source>
</evidence>
<keyword evidence="5 9" id="KW-0448">Lipopolysaccharide biosynthesis</keyword>
<reference evidence="11" key="1">
    <citation type="journal article" date="2019" name="Int. J. Syst. Evol. Microbiol.">
        <title>The Global Catalogue of Microorganisms (GCM) 10K type strain sequencing project: providing services to taxonomists for standard genome sequencing and annotation.</title>
        <authorList>
            <consortium name="The Broad Institute Genomics Platform"/>
            <consortium name="The Broad Institute Genome Sequencing Center for Infectious Disease"/>
            <person name="Wu L."/>
            <person name="Ma J."/>
        </authorList>
    </citation>
    <scope>NUCLEOTIDE SEQUENCE [LARGE SCALE GENOMIC DNA]</scope>
    <source>
        <strain evidence="11">CECT 8288</strain>
    </source>
</reference>
<evidence type="ECO:0000313" key="11">
    <source>
        <dbReference type="Proteomes" id="UP001595710"/>
    </source>
</evidence>
<dbReference type="GO" id="GO:0016746">
    <property type="term" value="F:acyltransferase activity"/>
    <property type="evidence" value="ECO:0007669"/>
    <property type="project" value="UniProtKB-KW"/>
</dbReference>
<dbReference type="Proteomes" id="UP001595710">
    <property type="component" value="Unassembled WGS sequence"/>
</dbReference>
<comment type="function">
    <text evidence="9">Catalyzes the transfer of an acyl chain from an acyl-[acyl-carrier-protein] (ACP) to a Kdo(2)-lipid IV(A) to form a Kdo(2)-(acyl)-lipid IV(A).</text>
</comment>
<dbReference type="RefSeq" id="WP_290283046.1">
    <property type="nucleotide sequence ID" value="NZ_JAUFQI010000001.1"/>
</dbReference>
<evidence type="ECO:0000256" key="7">
    <source>
        <dbReference type="ARBA" id="ARBA00023136"/>
    </source>
</evidence>
<dbReference type="HAMAP" id="MF_01942">
    <property type="entry name" value="Lipid_A_LpxL_LpxP"/>
    <property type="match status" value="1"/>
</dbReference>
<keyword evidence="2 9" id="KW-0997">Cell inner membrane</keyword>
<dbReference type="PANTHER" id="PTHR30606">
    <property type="entry name" value="LIPID A BIOSYNTHESIS LAUROYL ACYLTRANSFERASE"/>
    <property type="match status" value="1"/>
</dbReference>
<dbReference type="InterPro" id="IPR004960">
    <property type="entry name" value="LipA_acyltrans"/>
</dbReference>
<dbReference type="CDD" id="cd07984">
    <property type="entry name" value="LPLAT_LABLAT-like"/>
    <property type="match status" value="1"/>
</dbReference>
<comment type="catalytic activity">
    <reaction evidence="9">
        <text>an alpha-Kdo-(2-&gt;4)-alpha-Kdo-(2-&gt;6)-lipid IVA + a fatty acyl-[ACP] = an alpha-Kdo-(2-&gt;4)-alpha-Kdo-(2-&gt;6)-(acyl)-lipid IVA + holo-[ACP]</text>
        <dbReference type="Rhea" id="RHEA:69396"/>
        <dbReference type="Rhea" id="RHEA-COMP:9685"/>
        <dbReference type="Rhea" id="RHEA-COMP:14125"/>
        <dbReference type="ChEBI" id="CHEBI:64479"/>
        <dbReference type="ChEBI" id="CHEBI:138651"/>
        <dbReference type="ChEBI" id="CHEBI:176429"/>
        <dbReference type="ChEBI" id="CHEBI:176430"/>
        <dbReference type="EC" id="2.3.1.241"/>
    </reaction>
</comment>
<feature type="short sequence motif" description="HXXXXD motif" evidence="9">
    <location>
        <begin position="145"/>
        <end position="150"/>
    </location>
</feature>
<dbReference type="EC" id="2.3.1.241" evidence="9"/>